<organism evidence="2 3">
    <name type="scientific">Peribacillus simplex</name>
    <dbReference type="NCBI Taxonomy" id="1478"/>
    <lineage>
        <taxon>Bacteria</taxon>
        <taxon>Bacillati</taxon>
        <taxon>Bacillota</taxon>
        <taxon>Bacilli</taxon>
        <taxon>Bacillales</taxon>
        <taxon>Bacillaceae</taxon>
        <taxon>Peribacillus</taxon>
    </lineage>
</organism>
<evidence type="ECO:0000313" key="3">
    <source>
        <dbReference type="Proteomes" id="UP000789326"/>
    </source>
</evidence>
<name>A0A9W4KPR3_9BACI</name>
<dbReference type="RefSeq" id="WP_230300413.1">
    <property type="nucleotide sequence ID" value="NZ_CAKKMG010000002.1"/>
</dbReference>
<dbReference type="AlphaFoldDB" id="A0A9W4KPR3"/>
<accession>A0A9W4KPR3</accession>
<keyword evidence="1" id="KW-0472">Membrane</keyword>
<dbReference type="Proteomes" id="UP000789326">
    <property type="component" value="Unassembled WGS sequence"/>
</dbReference>
<sequence length="219" mass="24141">MELKMEANAEFKNNNKLVQYLFKKEDRVHKLIISLLILSLIAGIETTLLLYSADQKGMNVLNGMSIAEIGAMSFAINTIVMGALGLLVTFIIQILIVSLLFLILKERPVNIKGICQAVINAGICIVIGSGVNAIIALLVKSKETTFTSLSLLVHDKNSILHTFMAEFELFYIVSLILFSFSLEKLALVKRRNAIIITIVIALISLVFHMLTVASGTYLK</sequence>
<evidence type="ECO:0000256" key="1">
    <source>
        <dbReference type="SAM" id="Phobius"/>
    </source>
</evidence>
<reference evidence="2" key="1">
    <citation type="submission" date="2021-11" db="EMBL/GenBank/DDBJ databases">
        <authorList>
            <person name="Bulgarelli D."/>
        </authorList>
    </citation>
    <scope>NUCLEOTIDE SEQUENCE</scope>
    <source>
        <strain evidence="2">Bi133</strain>
    </source>
</reference>
<protein>
    <recommendedName>
        <fullName evidence="4">Yip1 domain-containing protein</fullName>
    </recommendedName>
</protein>
<keyword evidence="1" id="KW-0812">Transmembrane</keyword>
<evidence type="ECO:0008006" key="4">
    <source>
        <dbReference type="Google" id="ProtNLM"/>
    </source>
</evidence>
<feature type="transmembrane region" description="Helical" evidence="1">
    <location>
        <begin position="194"/>
        <end position="218"/>
    </location>
</feature>
<feature type="transmembrane region" description="Helical" evidence="1">
    <location>
        <begin position="116"/>
        <end position="139"/>
    </location>
</feature>
<gene>
    <name evidence="2" type="ORF">SRABI133_00295</name>
</gene>
<comment type="caution">
    <text evidence="2">The sequence shown here is derived from an EMBL/GenBank/DDBJ whole genome shotgun (WGS) entry which is preliminary data.</text>
</comment>
<keyword evidence="1" id="KW-1133">Transmembrane helix</keyword>
<evidence type="ECO:0000313" key="2">
    <source>
        <dbReference type="EMBL" id="CAH0133600.1"/>
    </source>
</evidence>
<feature type="transmembrane region" description="Helical" evidence="1">
    <location>
        <begin position="159"/>
        <end position="182"/>
    </location>
</feature>
<dbReference type="EMBL" id="CAKKMG010000002">
    <property type="protein sequence ID" value="CAH0133600.1"/>
    <property type="molecule type" value="Genomic_DNA"/>
</dbReference>
<proteinExistence type="predicted"/>
<feature type="transmembrane region" description="Helical" evidence="1">
    <location>
        <begin position="71"/>
        <end position="104"/>
    </location>
</feature>
<feature type="transmembrane region" description="Helical" evidence="1">
    <location>
        <begin position="31"/>
        <end position="51"/>
    </location>
</feature>